<dbReference type="InterPro" id="IPR029063">
    <property type="entry name" value="SAM-dependent_MTases_sf"/>
</dbReference>
<reference evidence="6" key="1">
    <citation type="submission" date="2021-08" db="EMBL/GenBank/DDBJ databases">
        <title>Sphingopyxis panaciterrulae sp. nov., isolated from the surface water of the Yellow Sea.</title>
        <authorList>
            <person name="Gao Z."/>
            <person name="Zhang D."/>
            <person name="Zhang A."/>
        </authorList>
    </citation>
    <scope>NUCLEOTIDE SEQUENCE</scope>
    <source>
        <strain evidence="6">XHP0097</strain>
    </source>
</reference>
<evidence type="ECO:0000313" key="7">
    <source>
        <dbReference type="Proteomes" id="UP001166571"/>
    </source>
</evidence>
<dbReference type="Gene3D" id="3.40.50.150">
    <property type="entry name" value="Vaccinia Virus protein VP39"/>
    <property type="match status" value="1"/>
</dbReference>
<dbReference type="SUPFAM" id="SSF53335">
    <property type="entry name" value="S-adenosyl-L-methionine-dependent methyltransferases"/>
    <property type="match status" value="1"/>
</dbReference>
<proteinExistence type="inferred from homology"/>
<dbReference type="GO" id="GO:0008168">
    <property type="term" value="F:methyltransferase activity"/>
    <property type="evidence" value="ECO:0007669"/>
    <property type="project" value="UniProtKB-KW"/>
</dbReference>
<dbReference type="InterPro" id="IPR001091">
    <property type="entry name" value="RM_Methyltransferase"/>
</dbReference>
<dbReference type="InterPro" id="IPR002941">
    <property type="entry name" value="DNA_methylase_N4/N6"/>
</dbReference>
<protein>
    <recommendedName>
        <fullName evidence="4">Methyltransferase</fullName>
        <ecNumber evidence="4">2.1.1.-</ecNumber>
    </recommendedName>
</protein>
<comment type="catalytic activity">
    <reaction evidence="3">
        <text>a 2'-deoxyadenosine in DNA + S-adenosyl-L-methionine = an N(6)-methyl-2'-deoxyadenosine in DNA + S-adenosyl-L-homocysteine + H(+)</text>
        <dbReference type="Rhea" id="RHEA:15197"/>
        <dbReference type="Rhea" id="RHEA-COMP:12418"/>
        <dbReference type="Rhea" id="RHEA-COMP:12419"/>
        <dbReference type="ChEBI" id="CHEBI:15378"/>
        <dbReference type="ChEBI" id="CHEBI:57856"/>
        <dbReference type="ChEBI" id="CHEBI:59789"/>
        <dbReference type="ChEBI" id="CHEBI:90615"/>
        <dbReference type="ChEBI" id="CHEBI:90616"/>
        <dbReference type="EC" id="2.1.1.72"/>
    </reaction>
</comment>
<dbReference type="Proteomes" id="UP001166571">
    <property type="component" value="Unassembled WGS sequence"/>
</dbReference>
<dbReference type="EMBL" id="JAILXK010000002">
    <property type="protein sequence ID" value="MBY4638349.1"/>
    <property type="molecule type" value="Genomic_DNA"/>
</dbReference>
<dbReference type="RefSeq" id="WP_222137285.1">
    <property type="nucleotide sequence ID" value="NZ_JAILXK010000002.1"/>
</dbReference>
<sequence>MSNNSHSIEYVELSAIKLRDRRWRENPRRQIDEAVRQLERTGQVVEPPLVDSENFVVCGGAIVQAAKKLKWPQIPVLRVGSLSPDELRLYAINAHKLSDMGKYDDALLADELRELDKLLGKDALATLAIEEGELTRLLGLDNAAASDLSDLSPAYEATAVITQLGDLWQIGSQHRLLCASSLETSNFAMLMNGERAQFGLADPPYNIPKSIYSGDPTRKEFAFAHGEMSPNEFTRFLTKVMRDMKAVSEEGSLHAFFMSYHYLLELLRAGTVVFGRPKTMCTWIKSQAGQGSLFRSQTEQIAYFRNGQGAHRNNVQLGKHGRNRTTAWHYDGMTTASSERAELLREHATPKPTDLLQDAILDVTARGGIVLDPFGGIGSTMVAAHAAERCGYLMEIEPRYVDVSIRRMRKTFGLEAIRLQDGKAFSELENEAESITRATS</sequence>
<keyword evidence="2" id="KW-0808">Transferase</keyword>
<evidence type="ECO:0000256" key="1">
    <source>
        <dbReference type="ARBA" id="ARBA00022603"/>
    </source>
</evidence>
<dbReference type="InterPro" id="IPR015840">
    <property type="entry name" value="DNA_MeTrfase_ParB"/>
</dbReference>
<evidence type="ECO:0000256" key="3">
    <source>
        <dbReference type="ARBA" id="ARBA00047942"/>
    </source>
</evidence>
<name>A0ABS7MHC1_9SPHN</name>
<dbReference type="InterPro" id="IPR036086">
    <property type="entry name" value="ParB/Sulfiredoxin_sf"/>
</dbReference>
<keyword evidence="7" id="KW-1185">Reference proteome</keyword>
<dbReference type="Pfam" id="PF01555">
    <property type="entry name" value="N6_N4_Mtase"/>
    <property type="match status" value="1"/>
</dbReference>
<accession>A0ABS7MHC1</accession>
<comment type="caution">
    <text evidence="6">The sequence shown here is derived from an EMBL/GenBank/DDBJ whole genome shotgun (WGS) entry which is preliminary data.</text>
</comment>
<evidence type="ECO:0000313" key="6">
    <source>
        <dbReference type="EMBL" id="MBY4638349.1"/>
    </source>
</evidence>
<dbReference type="PRINTS" id="PR00508">
    <property type="entry name" value="S21N4MTFRASE"/>
</dbReference>
<gene>
    <name evidence="6" type="ORF">K5P26_14490</name>
</gene>
<comment type="similarity">
    <text evidence="4">Belongs to the N(4)/N(6)-methyltransferase family.</text>
</comment>
<evidence type="ECO:0000256" key="4">
    <source>
        <dbReference type="RuleBase" id="RU362026"/>
    </source>
</evidence>
<dbReference type="SUPFAM" id="SSF110849">
    <property type="entry name" value="ParB/Sulfiredoxin"/>
    <property type="match status" value="1"/>
</dbReference>
<feature type="domain" description="DNA methylase N-4/N-6" evidence="5">
    <location>
        <begin position="200"/>
        <end position="404"/>
    </location>
</feature>
<organism evidence="6 7">
    <name type="scientific">Sphingopyxis jiangsuensis</name>
    <dbReference type="NCBI Taxonomy" id="2871171"/>
    <lineage>
        <taxon>Bacteria</taxon>
        <taxon>Pseudomonadati</taxon>
        <taxon>Pseudomonadota</taxon>
        <taxon>Alphaproteobacteria</taxon>
        <taxon>Sphingomonadales</taxon>
        <taxon>Sphingomonadaceae</taxon>
        <taxon>Sphingopyxis</taxon>
    </lineage>
</organism>
<evidence type="ECO:0000256" key="2">
    <source>
        <dbReference type="ARBA" id="ARBA00022679"/>
    </source>
</evidence>
<dbReference type="PIRSF" id="PIRSF036758">
    <property type="entry name" value="Aden_M_ParB"/>
    <property type="match status" value="1"/>
</dbReference>
<dbReference type="GO" id="GO:0032259">
    <property type="term" value="P:methylation"/>
    <property type="evidence" value="ECO:0007669"/>
    <property type="project" value="UniProtKB-KW"/>
</dbReference>
<keyword evidence="1 6" id="KW-0489">Methyltransferase</keyword>
<dbReference type="EC" id="2.1.1.-" evidence="4"/>
<evidence type="ECO:0000259" key="5">
    <source>
        <dbReference type="Pfam" id="PF01555"/>
    </source>
</evidence>
<dbReference type="Gene3D" id="3.90.1530.10">
    <property type="entry name" value="Conserved hypothetical protein from pyrococcus furiosus pfu- 392566-001, ParB domain"/>
    <property type="match status" value="1"/>
</dbReference>